<organism evidence="17 18">
    <name type="scientific">Mycobacterium paraense</name>
    <dbReference type="NCBI Taxonomy" id="767916"/>
    <lineage>
        <taxon>Bacteria</taxon>
        <taxon>Bacillati</taxon>
        <taxon>Actinomycetota</taxon>
        <taxon>Actinomycetes</taxon>
        <taxon>Mycobacteriales</taxon>
        <taxon>Mycobacteriaceae</taxon>
        <taxon>Mycobacterium</taxon>
        <taxon>Mycobacterium simiae complex</taxon>
    </lineage>
</organism>
<evidence type="ECO:0000256" key="3">
    <source>
        <dbReference type="ARBA" id="ARBA00008982"/>
    </source>
</evidence>
<evidence type="ECO:0000256" key="15">
    <source>
        <dbReference type="PIRSR" id="PIRSR000724-2"/>
    </source>
</evidence>
<evidence type="ECO:0000313" key="17">
    <source>
        <dbReference type="EMBL" id="ORW48071.1"/>
    </source>
</evidence>
<dbReference type="Proteomes" id="UP000193285">
    <property type="component" value="Unassembled WGS sequence"/>
</dbReference>
<dbReference type="EMBL" id="LQPN01000040">
    <property type="protein sequence ID" value="ORW48071.1"/>
    <property type="molecule type" value="Genomic_DNA"/>
</dbReference>
<dbReference type="GO" id="GO:0006094">
    <property type="term" value="P:gluconeogenesis"/>
    <property type="evidence" value="ECO:0007669"/>
    <property type="project" value="TreeGrafter"/>
</dbReference>
<reference evidence="17 18" key="1">
    <citation type="journal article" date="2015" name="Emerg. Microbes Infect.">
        <title>Characterization of 17 strains belonging to the Mycobacterium simiae complex and description of Mycobacterium paraense sp. nov.</title>
        <authorList>
            <person name="Fusco da Costa A.R."/>
            <person name="Fedrizzi T."/>
            <person name="Lopes M.L."/>
            <person name="Pecorari M."/>
            <person name="Oliveira da Costa W.L."/>
            <person name="Giacobazzi E."/>
            <person name="da Costa Bahia J.R."/>
            <person name="De Sanctis V."/>
            <person name="Batista Lima K.V."/>
            <person name="Bertorelli R."/>
            <person name="Grottola A."/>
            <person name="Fabio A."/>
            <person name="Mariottini A."/>
            <person name="Ferretti P."/>
            <person name="Di Leva F."/>
            <person name="Fregni Serpini G."/>
            <person name="Tagliazucchi S."/>
            <person name="Rumpianesi F."/>
            <person name="Jousson O."/>
            <person name="Segata N."/>
            <person name="Tortoli E."/>
        </authorList>
    </citation>
    <scope>NUCLEOTIDE SEQUENCE [LARGE SCALE GENOMIC DNA]</scope>
    <source>
        <strain evidence="17 18">IEC33</strain>
    </source>
</reference>
<evidence type="ECO:0000256" key="7">
    <source>
        <dbReference type="ARBA" id="ARBA00022490"/>
    </source>
</evidence>
<dbReference type="GO" id="GO:0005829">
    <property type="term" value="C:cytosol"/>
    <property type="evidence" value="ECO:0007669"/>
    <property type="project" value="TreeGrafter"/>
</dbReference>
<dbReference type="SUPFAM" id="SSF53748">
    <property type="entry name" value="Phosphoglycerate kinase"/>
    <property type="match status" value="1"/>
</dbReference>
<dbReference type="InterPro" id="IPR015824">
    <property type="entry name" value="Phosphoglycerate_kinase_N"/>
</dbReference>
<evidence type="ECO:0000256" key="9">
    <source>
        <dbReference type="ARBA" id="ARBA00022741"/>
    </source>
</evidence>
<dbReference type="GO" id="GO:0004618">
    <property type="term" value="F:phosphoglycerate kinase activity"/>
    <property type="evidence" value="ECO:0007669"/>
    <property type="project" value="UniProtKB-UniRule"/>
</dbReference>
<evidence type="ECO:0000256" key="1">
    <source>
        <dbReference type="ARBA" id="ARBA00000642"/>
    </source>
</evidence>
<dbReference type="PANTHER" id="PTHR11406:SF23">
    <property type="entry name" value="PHOSPHOGLYCERATE KINASE 1, CHLOROPLASTIC-RELATED"/>
    <property type="match status" value="1"/>
</dbReference>
<dbReference type="EC" id="2.7.2.3" evidence="5 13"/>
<dbReference type="FunFam" id="3.40.50.1260:FF:000006">
    <property type="entry name" value="Phosphoglycerate kinase"/>
    <property type="match status" value="1"/>
</dbReference>
<dbReference type="PRINTS" id="PR00477">
    <property type="entry name" value="PHGLYCKINASE"/>
</dbReference>
<comment type="similarity">
    <text evidence="3 13 16">Belongs to the phosphoglycerate kinase family.</text>
</comment>
<dbReference type="InterPro" id="IPR036043">
    <property type="entry name" value="Phosphoglycerate_kinase_sf"/>
</dbReference>
<evidence type="ECO:0000256" key="4">
    <source>
        <dbReference type="ARBA" id="ARBA00011245"/>
    </source>
</evidence>
<dbReference type="InterPro" id="IPR001576">
    <property type="entry name" value="Phosphoglycerate_kinase"/>
</dbReference>
<feature type="binding site" evidence="13">
    <location>
        <position position="126"/>
    </location>
    <ligand>
        <name>substrate</name>
    </ligand>
</feature>
<name>A0A1X2AB25_9MYCO</name>
<keyword evidence="7 13" id="KW-0963">Cytoplasm</keyword>
<keyword evidence="8 13" id="KW-0808">Transferase</keyword>
<dbReference type="HAMAP" id="MF_00145">
    <property type="entry name" value="Phosphoglyc_kinase"/>
    <property type="match status" value="1"/>
</dbReference>
<dbReference type="GO" id="GO:0005524">
    <property type="term" value="F:ATP binding"/>
    <property type="evidence" value="ECO:0007669"/>
    <property type="project" value="UniProtKB-KW"/>
</dbReference>
<feature type="binding site" evidence="13">
    <location>
        <position position="166"/>
    </location>
    <ligand>
        <name>substrate</name>
    </ligand>
</feature>
<feature type="binding site" evidence="13 14">
    <location>
        <begin position="63"/>
        <end position="66"/>
    </location>
    <ligand>
        <name>substrate</name>
    </ligand>
</feature>
<comment type="subunit">
    <text evidence="4 13">Monomer.</text>
</comment>
<feature type="binding site" evidence="13">
    <location>
        <position position="40"/>
    </location>
    <ligand>
        <name>substrate</name>
    </ligand>
</feature>
<evidence type="ECO:0000256" key="10">
    <source>
        <dbReference type="ARBA" id="ARBA00022777"/>
    </source>
</evidence>
<sequence length="416" mass="42814">MSVPTLEDLLAEGVSGRGVLVRSDLNVPLDDDGAITDPGRITASVPTLRALLEAGAKVVVTAHLGRPKNGADPKLSLAPVAAALGGQLGRHVQLAGSNQSQVVGGDALARAEGLTDGDILLLENIRFDPRETSKDDGERLALARQLAELVGPTGAFVSDGFGVVHRKQASVYDVATLLPHYAGTLVAEEIRVLEQLTSSTTRPYAVVLGGSKVSDKLGVIESLATKADSIVIGGGMCFTFLAAQGLSVGTSLLESEMVDTCRRLCETYADVLHLPVDIVVAERFAADSPPETVAADRIPADKMGLDIGPESVRRFATLLSNAQTIFWNGPMGVFEFPAFAAGTKGVAEAIAEATGKGAFSVVGGGDSAAAVRALGIPEGDFSHISTGGGASLEYLEGKTLPGIEVLGRPQPTGGDA</sequence>
<comment type="pathway">
    <text evidence="2 13">Carbohydrate degradation; glycolysis; pyruvate from D-glyceraldehyde 3-phosphate: step 2/5.</text>
</comment>
<dbReference type="Pfam" id="PF00162">
    <property type="entry name" value="PGK"/>
    <property type="match status" value="1"/>
</dbReference>
<comment type="subcellular location">
    <subcellularLocation>
        <location evidence="13">Cytoplasm</location>
    </subcellularLocation>
</comment>
<evidence type="ECO:0000313" key="18">
    <source>
        <dbReference type="Proteomes" id="UP000193285"/>
    </source>
</evidence>
<dbReference type="PIRSF" id="PIRSF000724">
    <property type="entry name" value="Pgk"/>
    <property type="match status" value="1"/>
</dbReference>
<evidence type="ECO:0000256" key="12">
    <source>
        <dbReference type="ARBA" id="ARBA00023152"/>
    </source>
</evidence>
<comment type="caution">
    <text evidence="17">The sequence shown here is derived from an EMBL/GenBank/DDBJ whole genome shotgun (WGS) entry which is preliminary data.</text>
</comment>
<dbReference type="PANTHER" id="PTHR11406">
    <property type="entry name" value="PHOSPHOGLYCERATE KINASE"/>
    <property type="match status" value="1"/>
</dbReference>
<evidence type="ECO:0000256" key="5">
    <source>
        <dbReference type="ARBA" id="ARBA00013061"/>
    </source>
</evidence>
<dbReference type="CDD" id="cd00318">
    <property type="entry name" value="Phosphoglycerate_kinase"/>
    <property type="match status" value="1"/>
</dbReference>
<dbReference type="STRING" id="767916.AWB91_07265"/>
<feature type="binding site" evidence="13 15">
    <location>
        <position position="335"/>
    </location>
    <ligand>
        <name>ATP</name>
        <dbReference type="ChEBI" id="CHEBI:30616"/>
    </ligand>
</feature>
<feature type="binding site" evidence="13 15">
    <location>
        <position position="216"/>
    </location>
    <ligand>
        <name>ATP</name>
        <dbReference type="ChEBI" id="CHEBI:30616"/>
    </ligand>
</feature>
<keyword evidence="10 13" id="KW-0418">Kinase</keyword>
<evidence type="ECO:0000256" key="14">
    <source>
        <dbReference type="PIRSR" id="PIRSR000724-1"/>
    </source>
</evidence>
<dbReference type="GO" id="GO:0043531">
    <property type="term" value="F:ADP binding"/>
    <property type="evidence" value="ECO:0007669"/>
    <property type="project" value="TreeGrafter"/>
</dbReference>
<dbReference type="FunFam" id="3.40.50.1260:FF:000031">
    <property type="entry name" value="Phosphoglycerate kinase 1"/>
    <property type="match status" value="1"/>
</dbReference>
<feature type="binding site" evidence="13">
    <location>
        <position position="304"/>
    </location>
    <ligand>
        <name>ATP</name>
        <dbReference type="ChEBI" id="CHEBI:30616"/>
    </ligand>
</feature>
<dbReference type="RefSeq" id="WP_085244888.1">
    <property type="nucleotide sequence ID" value="NZ_LQPN01000040.1"/>
</dbReference>
<evidence type="ECO:0000256" key="11">
    <source>
        <dbReference type="ARBA" id="ARBA00022840"/>
    </source>
</evidence>
<dbReference type="AlphaFoldDB" id="A0A1X2AB25"/>
<keyword evidence="11 13" id="KW-0067">ATP-binding</keyword>
<dbReference type="OrthoDB" id="9808460at2"/>
<feature type="binding site" evidence="13 15">
    <location>
        <begin position="364"/>
        <end position="367"/>
    </location>
    <ligand>
        <name>ATP</name>
        <dbReference type="ChEBI" id="CHEBI:30616"/>
    </ligand>
</feature>
<proteinExistence type="inferred from homology"/>
<evidence type="ECO:0000256" key="2">
    <source>
        <dbReference type="ARBA" id="ARBA00004838"/>
    </source>
</evidence>
<keyword evidence="9 13" id="KW-0547">Nucleotide-binding</keyword>
<accession>A0A1X2AB25</accession>
<evidence type="ECO:0000256" key="16">
    <source>
        <dbReference type="RuleBase" id="RU000532"/>
    </source>
</evidence>
<evidence type="ECO:0000256" key="13">
    <source>
        <dbReference type="HAMAP-Rule" id="MF_00145"/>
    </source>
</evidence>
<dbReference type="PROSITE" id="PS00111">
    <property type="entry name" value="PGLYCERATE_KINASE"/>
    <property type="match status" value="1"/>
</dbReference>
<feature type="binding site" evidence="13 14">
    <location>
        <begin position="24"/>
        <end position="26"/>
    </location>
    <ligand>
        <name>substrate</name>
    </ligand>
</feature>
<gene>
    <name evidence="13 17" type="primary">pgk</name>
    <name evidence="17" type="ORF">AWB90_11945</name>
</gene>
<dbReference type="InterPro" id="IPR015911">
    <property type="entry name" value="Phosphoglycerate_kinase_CS"/>
</dbReference>
<feature type="binding site" evidence="14">
    <location>
        <position position="166"/>
    </location>
    <ligand>
        <name>(2R)-3-phosphoglycerate</name>
        <dbReference type="ChEBI" id="CHEBI:58272"/>
    </ligand>
</feature>
<keyword evidence="12 13" id="KW-0324">Glycolysis</keyword>
<dbReference type="Gene3D" id="3.40.50.1260">
    <property type="entry name" value="Phosphoglycerate kinase, N-terminal domain"/>
    <property type="match status" value="2"/>
</dbReference>
<feature type="binding site" evidence="14">
    <location>
        <position position="126"/>
    </location>
    <ligand>
        <name>(2R)-3-phosphoglycerate</name>
        <dbReference type="ChEBI" id="CHEBI:58272"/>
    </ligand>
</feature>
<evidence type="ECO:0000256" key="6">
    <source>
        <dbReference type="ARBA" id="ARBA00016471"/>
    </source>
</evidence>
<evidence type="ECO:0000256" key="8">
    <source>
        <dbReference type="ARBA" id="ARBA00022679"/>
    </source>
</evidence>
<feature type="binding site" evidence="14">
    <location>
        <position position="40"/>
    </location>
    <ligand>
        <name>(2R)-3-phosphoglycerate</name>
        <dbReference type="ChEBI" id="CHEBI:58272"/>
    </ligand>
</feature>
<dbReference type="GO" id="GO:0006096">
    <property type="term" value="P:glycolytic process"/>
    <property type="evidence" value="ECO:0007669"/>
    <property type="project" value="UniProtKB-UniRule"/>
</dbReference>
<comment type="catalytic activity">
    <reaction evidence="1 13 16">
        <text>(2R)-3-phosphoglycerate + ATP = (2R)-3-phospho-glyceroyl phosphate + ADP</text>
        <dbReference type="Rhea" id="RHEA:14801"/>
        <dbReference type="ChEBI" id="CHEBI:30616"/>
        <dbReference type="ChEBI" id="CHEBI:57604"/>
        <dbReference type="ChEBI" id="CHEBI:58272"/>
        <dbReference type="ChEBI" id="CHEBI:456216"/>
        <dbReference type="EC" id="2.7.2.3"/>
    </reaction>
</comment>
<protein>
    <recommendedName>
        <fullName evidence="6 13">Phosphoglycerate kinase</fullName>
        <ecNumber evidence="5 13">2.7.2.3</ecNumber>
    </recommendedName>
</protein>
<dbReference type="UniPathway" id="UPA00109">
    <property type="reaction ID" value="UER00185"/>
</dbReference>